<keyword evidence="2" id="KW-0732">Signal</keyword>
<proteinExistence type="predicted"/>
<keyword evidence="3" id="KW-0472">Membrane</keyword>
<evidence type="ECO:0000256" key="5">
    <source>
        <dbReference type="ARBA" id="ARBA00023237"/>
    </source>
</evidence>
<dbReference type="GO" id="GO:0009279">
    <property type="term" value="C:cell outer membrane"/>
    <property type="evidence" value="ECO:0007669"/>
    <property type="project" value="UniProtKB-SubCell"/>
</dbReference>
<evidence type="ECO:0000256" key="2">
    <source>
        <dbReference type="ARBA" id="ARBA00022729"/>
    </source>
</evidence>
<comment type="subcellular location">
    <subcellularLocation>
        <location evidence="1">Cell outer membrane</location>
        <topology evidence="1">Lipid-anchor</topology>
    </subcellularLocation>
</comment>
<evidence type="ECO:0000256" key="3">
    <source>
        <dbReference type="ARBA" id="ARBA00023136"/>
    </source>
</evidence>
<name>A0A9X4YBS1_9GAMM</name>
<comment type="caution">
    <text evidence="8">The sequence shown here is derived from an EMBL/GenBank/DDBJ whole genome shotgun (WGS) entry which is preliminary data.</text>
</comment>
<accession>A0A9X4YBS1</accession>
<reference evidence="8 9" key="1">
    <citation type="submission" date="2019-11" db="EMBL/GenBank/DDBJ databases">
        <title>Genome sequences of 17 halophilic strains isolated from different environments.</title>
        <authorList>
            <person name="Furrow R.E."/>
        </authorList>
    </citation>
    <scope>NUCLEOTIDE SEQUENCE [LARGE SCALE GENOMIC DNA]</scope>
    <source>
        <strain evidence="8 9">22507_15_FS</strain>
    </source>
</reference>
<dbReference type="PROSITE" id="PS51257">
    <property type="entry name" value="PROKAR_LIPOPROTEIN"/>
    <property type="match status" value="1"/>
</dbReference>
<dbReference type="AlphaFoldDB" id="A0A9X4YBS1"/>
<dbReference type="OrthoDB" id="6184069at2"/>
<keyword evidence="9" id="KW-1185">Reference proteome</keyword>
<evidence type="ECO:0000313" key="8">
    <source>
        <dbReference type="EMBL" id="MYL26168.1"/>
    </source>
</evidence>
<dbReference type="NCBIfam" id="NF047847">
    <property type="entry name" value="SS_mature_LptM"/>
    <property type="match status" value="1"/>
</dbReference>
<sequence length="49" mass="5112">MRGSILALLALMLVLAGCGQKGPLYREGDPEGPESARAPASYTIPSHLC</sequence>
<organism evidence="8 9">
    <name type="scientific">Vreelandella halophila</name>
    <dbReference type="NCBI Taxonomy" id="86177"/>
    <lineage>
        <taxon>Bacteria</taxon>
        <taxon>Pseudomonadati</taxon>
        <taxon>Pseudomonadota</taxon>
        <taxon>Gammaproteobacteria</taxon>
        <taxon>Oceanospirillales</taxon>
        <taxon>Halomonadaceae</taxon>
        <taxon>Vreelandella</taxon>
    </lineage>
</organism>
<keyword evidence="6" id="KW-0449">Lipoprotein</keyword>
<feature type="region of interest" description="Disordered" evidence="7">
    <location>
        <begin position="24"/>
        <end position="49"/>
    </location>
</feature>
<protein>
    <submittedName>
        <fullName evidence="8">Lipopeptide</fullName>
    </submittedName>
</protein>
<gene>
    <name evidence="8" type="ORF">GLW01_05105</name>
</gene>
<dbReference type="Proteomes" id="UP000460751">
    <property type="component" value="Unassembled WGS sequence"/>
</dbReference>
<keyword evidence="5" id="KW-0998">Cell outer membrane</keyword>
<evidence type="ECO:0000256" key="6">
    <source>
        <dbReference type="ARBA" id="ARBA00023288"/>
    </source>
</evidence>
<dbReference type="RefSeq" id="WP_160898358.1">
    <property type="nucleotide sequence ID" value="NZ_WMEX01000002.1"/>
</dbReference>
<dbReference type="Pfam" id="PF13627">
    <property type="entry name" value="LptM_cons"/>
    <property type="match status" value="1"/>
</dbReference>
<keyword evidence="4" id="KW-0564">Palmitate</keyword>
<evidence type="ECO:0000256" key="4">
    <source>
        <dbReference type="ARBA" id="ARBA00023139"/>
    </source>
</evidence>
<evidence type="ECO:0000256" key="7">
    <source>
        <dbReference type="SAM" id="MobiDB-lite"/>
    </source>
</evidence>
<evidence type="ECO:0000313" key="9">
    <source>
        <dbReference type="Proteomes" id="UP000460751"/>
    </source>
</evidence>
<dbReference type="InterPro" id="IPR032831">
    <property type="entry name" value="LptM_cons"/>
</dbReference>
<evidence type="ECO:0000256" key="1">
    <source>
        <dbReference type="ARBA" id="ARBA00004459"/>
    </source>
</evidence>
<dbReference type="EMBL" id="WMEX01000002">
    <property type="protein sequence ID" value="MYL26168.1"/>
    <property type="molecule type" value="Genomic_DNA"/>
</dbReference>